<keyword evidence="9" id="KW-1185">Reference proteome</keyword>
<dbReference type="InterPro" id="IPR029494">
    <property type="entry name" value="DarT"/>
</dbReference>
<name>A0ABT2SSH2_9FIRM</name>
<keyword evidence="2 6" id="KW-0328">Glycosyltransferase</keyword>
<comment type="caution">
    <text evidence="8">The sequence shown here is derived from an EMBL/GenBank/DDBJ whole genome shotgun (WGS) entry which is preliminary data.</text>
</comment>
<proteinExistence type="inferred from homology"/>
<feature type="active site" description="Proton acceptor" evidence="6">
    <location>
        <position position="55"/>
    </location>
</feature>
<keyword evidence="3 6" id="KW-0808">Transferase</keyword>
<keyword evidence="4 6" id="KW-0548">Nucleotidyltransferase</keyword>
<dbReference type="PROSITE" id="PS52018">
    <property type="entry name" value="DART"/>
    <property type="match status" value="1"/>
</dbReference>
<evidence type="ECO:0000259" key="7">
    <source>
        <dbReference type="PROSITE" id="PS52018"/>
    </source>
</evidence>
<keyword evidence="5 6" id="KW-0238">DNA-binding</keyword>
<evidence type="ECO:0000256" key="3">
    <source>
        <dbReference type="ARBA" id="ARBA00022679"/>
    </source>
</evidence>
<evidence type="ECO:0000256" key="2">
    <source>
        <dbReference type="ARBA" id="ARBA00022676"/>
    </source>
</evidence>
<evidence type="ECO:0000313" key="9">
    <source>
        <dbReference type="Proteomes" id="UP001208364"/>
    </source>
</evidence>
<dbReference type="RefSeq" id="WP_147579839.1">
    <property type="nucleotide sequence ID" value="NZ_JAOQJR010000003.1"/>
</dbReference>
<comment type="catalytic activity">
    <reaction evidence="6">
        <text>a thymidine in DNA + NAD(+) = an N-(ADP-alpha-D-ribosyl)-thymidine in DNA + nicotinamide + H(+)</text>
        <dbReference type="Rhea" id="RHEA:71651"/>
        <dbReference type="Rhea" id="RHEA-COMP:13556"/>
        <dbReference type="Rhea" id="RHEA-COMP:18051"/>
        <dbReference type="ChEBI" id="CHEBI:15378"/>
        <dbReference type="ChEBI" id="CHEBI:17154"/>
        <dbReference type="ChEBI" id="CHEBI:57540"/>
        <dbReference type="ChEBI" id="CHEBI:137386"/>
        <dbReference type="ChEBI" id="CHEBI:191199"/>
    </reaction>
</comment>
<feature type="domain" description="DarT" evidence="7">
    <location>
        <begin position="16"/>
        <end position="208"/>
    </location>
</feature>
<evidence type="ECO:0000256" key="4">
    <source>
        <dbReference type="ARBA" id="ARBA00022695"/>
    </source>
</evidence>
<dbReference type="Pfam" id="PF14487">
    <property type="entry name" value="DarT"/>
    <property type="match status" value="1"/>
</dbReference>
<evidence type="ECO:0000256" key="6">
    <source>
        <dbReference type="PROSITE-ProRule" id="PRU01362"/>
    </source>
</evidence>
<dbReference type="Proteomes" id="UP001208364">
    <property type="component" value="Unassembled WGS sequence"/>
</dbReference>
<feature type="binding site" evidence="6">
    <location>
        <begin position="20"/>
        <end position="22"/>
    </location>
    <ligand>
        <name>NAD(+)</name>
        <dbReference type="ChEBI" id="CHEBI:57540"/>
    </ligand>
</feature>
<protein>
    <submittedName>
        <fullName evidence="8">DUF4433 domain-containing protein</fullName>
    </submittedName>
</protein>
<accession>A0ABT2SSH2</accession>
<dbReference type="EMBL" id="JAOQJR010000003">
    <property type="protein sequence ID" value="MCU6737789.1"/>
    <property type="molecule type" value="Genomic_DNA"/>
</dbReference>
<comment type="caution">
    <text evidence="6">Lacks conserved residue(s) required for the propagation of feature annotation.</text>
</comment>
<sequence>MDNQSIIQYAKSRHIEYCVHFTNILNLKSIINYGLLPKSILKEKSMNFQENDVYRYDGFENATSLSITSPNYKMFYSLRNQYASTRWVVLVIDAYSVLSKKCAFNYTNAANYSLSRIPIEERMTFDSFKKMFSENNPDRTREQLRLADNETTDPQAEILLFEKISYKSIKYVIFNSIDVYNEYKDFLNEFGILGGVDIGYFSPRRDYSYWLK</sequence>
<evidence type="ECO:0000256" key="5">
    <source>
        <dbReference type="ARBA" id="ARBA00023125"/>
    </source>
</evidence>
<organism evidence="8 9">
    <name type="scientific">[Clostridium] ammoniilyticum</name>
    <dbReference type="NCBI Taxonomy" id="2981784"/>
    <lineage>
        <taxon>Bacteria</taxon>
        <taxon>Bacillati</taxon>
        <taxon>Bacillota</taxon>
        <taxon>Erysipelotrichia</taxon>
        <taxon>Erysipelotrichales</taxon>
        <taxon>Coprobacillaceae</taxon>
        <taxon>Faecalibacillus</taxon>
    </lineage>
</organism>
<feature type="binding site" evidence="6">
    <location>
        <position position="55"/>
    </location>
    <ligand>
        <name>NAD(+)</name>
        <dbReference type="ChEBI" id="CHEBI:57540"/>
    </ligand>
</feature>
<keyword evidence="1 6" id="KW-1277">Toxin-antitoxin system</keyword>
<reference evidence="8 9" key="1">
    <citation type="journal article" date="2021" name="ISME Commun">
        <title>Automated analysis of genomic sequences facilitates high-throughput and comprehensive description of bacteria.</title>
        <authorList>
            <person name="Hitch T.C.A."/>
        </authorList>
    </citation>
    <scope>NUCLEOTIDE SEQUENCE [LARGE SCALE GENOMIC DNA]</scope>
    <source>
        <strain evidence="8 9">H4_15</strain>
    </source>
</reference>
<evidence type="ECO:0000256" key="1">
    <source>
        <dbReference type="ARBA" id="ARBA00022649"/>
    </source>
</evidence>
<comment type="similarity">
    <text evidence="6">Belongs to the DarT ADP-ribosyltransferase family.</text>
</comment>
<feature type="active site" evidence="6">
    <location>
        <position position="157"/>
    </location>
</feature>
<evidence type="ECO:0000313" key="8">
    <source>
        <dbReference type="EMBL" id="MCU6737789.1"/>
    </source>
</evidence>
<gene>
    <name evidence="8" type="ORF">OCV55_03735</name>
</gene>